<comment type="catalytic activity">
    <reaction evidence="7">
        <text>L-alanine = D-alanine</text>
        <dbReference type="Rhea" id="RHEA:20249"/>
        <dbReference type="ChEBI" id="CHEBI:57416"/>
        <dbReference type="ChEBI" id="CHEBI:57972"/>
        <dbReference type="EC" id="5.1.1.1"/>
    </reaction>
</comment>
<dbReference type="CDD" id="cd00430">
    <property type="entry name" value="PLPDE_III_AR"/>
    <property type="match status" value="1"/>
</dbReference>
<evidence type="ECO:0000256" key="1">
    <source>
        <dbReference type="ARBA" id="ARBA00001933"/>
    </source>
</evidence>
<dbReference type="Gene3D" id="3.90.190.20">
    <property type="entry name" value="Mur ligase, C-terminal domain"/>
    <property type="match status" value="1"/>
</dbReference>
<dbReference type="SUPFAM" id="SSF53623">
    <property type="entry name" value="MurD-like peptide ligases, catalytic domain"/>
    <property type="match status" value="1"/>
</dbReference>
<feature type="domain" description="Alanine racemase C-terminal" evidence="8">
    <location>
        <begin position="686"/>
        <end position="807"/>
    </location>
</feature>
<dbReference type="InterPro" id="IPR036615">
    <property type="entry name" value="Mur_ligase_C_dom_sf"/>
</dbReference>
<dbReference type="NCBIfam" id="TIGR00492">
    <property type="entry name" value="alr"/>
    <property type="match status" value="1"/>
</dbReference>
<dbReference type="EC" id="5.1.1.1" evidence="7"/>
<accession>A0ABR9T7M8</accession>
<dbReference type="SUPFAM" id="SSF50621">
    <property type="entry name" value="Alanine racemase C-terminal domain-like"/>
    <property type="match status" value="1"/>
</dbReference>
<sequence length="809" mass="90694">MYTITSVLQILSAEHYVLADGGLAISELVYDSRKISNVEEGLFFAIKGSRDGHQFISDAYEKGIRSFVISDVDFSTSPYPDANFIWVGDALKAIQALAAFHRMQFTIPVIGITGSNGKTIVKEWLHQLLTSEHNLYQSPKSYNSQLGVALSVWNLRADHTLAIIEAGISRPGEMEALRKMIDPSIGILTNIGTAHMEGFASKSDKLDEKWKLFKNTPQILFPSSYVPDTENIYNGFTWGTKESDDFQILNISTEHTETKITARYQQENLDFVIPFQDKASIENVITCIVVMIQLGYDFTIIQERIKGLKPLEMRLQLKRGKNNCSIIDDTYSNDLASLQIALDFLNQQNQHTQKSLILSGFVDAQSTDKIMDKLIHLLNNQLLKRVVLIDRSLFGIITAINSEVLCYESTAELIADLSRINFNNETILIKGARKFHLEEVSQLLVEKSHDTVMEINLKAIESNLMRYRSLLQKDVKLMAMVKAFSYGSGSFEVANVLQFNKLDYLTVAFVDEGVELRKAGVTLPIMVLSPHEGTFGDILSYHLEPEIYSKRILNAFLQFLADRQIKDYPIHIKLDTGMHRLGFMKNELDDALTTLQKSPQVKVVSVFSHLVASADTAQKEFTAHQIQEFKRLAGALESVLEYPVLKHICNTTGIVNWPDAQMDMVRLGIGLYGIDLSDNGLHLEPVSAVKTTISQIKQLNAAETVGYDRKGVLKRDSHIATVKIGYADGYDRRLGNGIGKMMIAGQIVPTIGNVCMDMCMLDITDIIANEGDEVIVFPDLIQTAKDIGTIPYELLVGISSRVKRVYFYE</sequence>
<evidence type="ECO:0000256" key="7">
    <source>
        <dbReference type="HAMAP-Rule" id="MF_01201"/>
    </source>
</evidence>
<evidence type="ECO:0000256" key="3">
    <source>
        <dbReference type="ARBA" id="ARBA00022741"/>
    </source>
</evidence>
<dbReference type="RefSeq" id="WP_196938550.1">
    <property type="nucleotide sequence ID" value="NZ_MU158689.1"/>
</dbReference>
<feature type="binding site" evidence="7">
    <location>
        <position position="756"/>
    </location>
    <ligand>
        <name>substrate</name>
    </ligand>
</feature>
<dbReference type="InterPro" id="IPR011079">
    <property type="entry name" value="Ala_racemase_C"/>
</dbReference>
<feature type="binding site" evidence="7">
    <location>
        <position position="580"/>
    </location>
    <ligand>
        <name>substrate</name>
    </ligand>
</feature>
<keyword evidence="10" id="KW-1185">Reference proteome</keyword>
<dbReference type="Gene3D" id="3.40.1190.10">
    <property type="entry name" value="Mur-like, catalytic domain"/>
    <property type="match status" value="1"/>
</dbReference>
<dbReference type="PANTHER" id="PTHR43024:SF1">
    <property type="entry name" value="UDP-N-ACETYLMURAMOYL-TRIPEPTIDE--D-ALANYL-D-ALANINE LIGASE"/>
    <property type="match status" value="1"/>
</dbReference>
<dbReference type="Pfam" id="PF01168">
    <property type="entry name" value="Ala_racemase_N"/>
    <property type="match status" value="1"/>
</dbReference>
<name>A0ABR9T7M8_9SPHI</name>
<protein>
    <recommendedName>
        <fullName evidence="7">Alanine racemase</fullName>
        <ecNumber evidence="7">5.1.1.1</ecNumber>
    </recommendedName>
</protein>
<comment type="function">
    <text evidence="7">Catalyzes the interconversion of L-alanine and D-alanine. May also act on other amino acids.</text>
</comment>
<keyword evidence="3" id="KW-0547">Nucleotide-binding</keyword>
<dbReference type="Gene3D" id="3.40.1390.10">
    <property type="entry name" value="MurE/MurF, N-terminal domain"/>
    <property type="match status" value="1"/>
</dbReference>
<dbReference type="SUPFAM" id="SSF53244">
    <property type="entry name" value="MurD-like peptide ligases, peptide-binding domain"/>
    <property type="match status" value="1"/>
</dbReference>
<dbReference type="Gene3D" id="2.40.37.10">
    <property type="entry name" value="Lyase, Ornithine Decarboxylase, Chain A, domain 1"/>
    <property type="match status" value="1"/>
</dbReference>
<dbReference type="Proteomes" id="UP000618319">
    <property type="component" value="Unassembled WGS sequence"/>
</dbReference>
<evidence type="ECO:0000256" key="2">
    <source>
        <dbReference type="ARBA" id="ARBA00022598"/>
    </source>
</evidence>
<dbReference type="InterPro" id="IPR000821">
    <property type="entry name" value="Ala_racemase"/>
</dbReference>
<keyword evidence="5 7" id="KW-0663">Pyridoxal phosphate</keyword>
<dbReference type="SUPFAM" id="SSF51419">
    <property type="entry name" value="PLP-binding barrel"/>
    <property type="match status" value="1"/>
</dbReference>
<dbReference type="InterPro" id="IPR029066">
    <property type="entry name" value="PLP-binding_barrel"/>
</dbReference>
<proteinExistence type="inferred from homology"/>
<feature type="active site" description="Proton acceptor; specific for L-alanine" evidence="7">
    <location>
        <position position="707"/>
    </location>
</feature>
<evidence type="ECO:0000256" key="4">
    <source>
        <dbReference type="ARBA" id="ARBA00022840"/>
    </source>
</evidence>
<dbReference type="PRINTS" id="PR00992">
    <property type="entry name" value="ALARACEMASE"/>
</dbReference>
<dbReference type="InterPro" id="IPR035911">
    <property type="entry name" value="MurE/MurF_N"/>
</dbReference>
<dbReference type="NCBIfam" id="NF008897">
    <property type="entry name" value="PRK11930.1"/>
    <property type="match status" value="1"/>
</dbReference>
<evidence type="ECO:0000256" key="5">
    <source>
        <dbReference type="ARBA" id="ARBA00022898"/>
    </source>
</evidence>
<feature type="modified residue" description="N6-(pyridoxal phosphate)lysine" evidence="7">
    <location>
        <position position="482"/>
    </location>
</feature>
<dbReference type="InterPro" id="IPR036565">
    <property type="entry name" value="Mur-like_cat_sf"/>
</dbReference>
<dbReference type="InterPro" id="IPR051046">
    <property type="entry name" value="MurCDEF_CellWall_CoF430Synth"/>
</dbReference>
<dbReference type="Pfam" id="PF08245">
    <property type="entry name" value="Mur_ligase_M"/>
    <property type="match status" value="1"/>
</dbReference>
<comment type="similarity">
    <text evidence="7">Belongs to the alanine racemase family.</text>
</comment>
<dbReference type="InterPro" id="IPR001608">
    <property type="entry name" value="Ala_racemase_N"/>
</dbReference>
<keyword evidence="2 9" id="KW-0436">Ligase</keyword>
<dbReference type="Pfam" id="PF00842">
    <property type="entry name" value="Ala_racemase_C"/>
    <property type="match status" value="1"/>
</dbReference>
<comment type="caution">
    <text evidence="9">The sequence shown here is derived from an EMBL/GenBank/DDBJ whole genome shotgun (WGS) entry which is preliminary data.</text>
</comment>
<keyword evidence="4" id="KW-0067">ATP-binding</keyword>
<dbReference type="InterPro" id="IPR013221">
    <property type="entry name" value="Mur_ligase_cen"/>
</dbReference>
<reference evidence="9 10" key="1">
    <citation type="submission" date="2018-02" db="EMBL/GenBank/DDBJ databases">
        <title>Sphingobacterium KA21.</title>
        <authorList>
            <person name="Vasarhelyi B.M."/>
            <person name="Deshmukh S."/>
            <person name="Balint B."/>
            <person name="Kukolya J."/>
        </authorList>
    </citation>
    <scope>NUCLEOTIDE SEQUENCE [LARGE SCALE GENOMIC DNA]</scope>
    <source>
        <strain evidence="9 10">Ka21</strain>
    </source>
</reference>
<comment type="pathway">
    <text evidence="7">Amino-acid biosynthesis; D-alanine biosynthesis; D-alanine from L-alanine: step 1/1.</text>
</comment>
<evidence type="ECO:0000313" key="9">
    <source>
        <dbReference type="EMBL" id="MBE8721331.1"/>
    </source>
</evidence>
<dbReference type="InterPro" id="IPR009006">
    <property type="entry name" value="Ala_racemase/Decarboxylase_C"/>
</dbReference>
<feature type="active site" description="Proton acceptor; specific for D-alanine" evidence="7">
    <location>
        <position position="482"/>
    </location>
</feature>
<evidence type="ECO:0000259" key="8">
    <source>
        <dbReference type="SMART" id="SM01005"/>
    </source>
</evidence>
<dbReference type="SMART" id="SM01005">
    <property type="entry name" value="Ala_racemase_C"/>
    <property type="match status" value="1"/>
</dbReference>
<organism evidence="9 10">
    <name type="scientific">Sphingobacterium pedocola</name>
    <dbReference type="NCBI Taxonomy" id="2082722"/>
    <lineage>
        <taxon>Bacteria</taxon>
        <taxon>Pseudomonadati</taxon>
        <taxon>Bacteroidota</taxon>
        <taxon>Sphingobacteriia</taxon>
        <taxon>Sphingobacteriales</taxon>
        <taxon>Sphingobacteriaceae</taxon>
        <taxon>Sphingobacterium</taxon>
    </lineage>
</organism>
<gene>
    <name evidence="9" type="ORF">C4F40_11405</name>
</gene>
<keyword evidence="6 7" id="KW-0413">Isomerase</keyword>
<dbReference type="EMBL" id="PSKQ01000019">
    <property type="protein sequence ID" value="MBE8721331.1"/>
    <property type="molecule type" value="Genomic_DNA"/>
</dbReference>
<dbReference type="PANTHER" id="PTHR43024">
    <property type="entry name" value="UDP-N-ACETYLMURAMOYL-TRIPEPTIDE--D-ALANYL-D-ALANINE LIGASE"/>
    <property type="match status" value="1"/>
</dbReference>
<dbReference type="SUPFAM" id="SSF63418">
    <property type="entry name" value="MurE/MurF N-terminal domain"/>
    <property type="match status" value="1"/>
</dbReference>
<dbReference type="HAMAP" id="MF_01201">
    <property type="entry name" value="Ala_racemase"/>
    <property type="match status" value="1"/>
</dbReference>
<dbReference type="Gene3D" id="3.20.20.10">
    <property type="entry name" value="Alanine racemase"/>
    <property type="match status" value="1"/>
</dbReference>
<comment type="cofactor">
    <cofactor evidence="1 7">
        <name>pyridoxal 5'-phosphate</name>
        <dbReference type="ChEBI" id="CHEBI:597326"/>
    </cofactor>
</comment>
<dbReference type="GO" id="GO:0016874">
    <property type="term" value="F:ligase activity"/>
    <property type="evidence" value="ECO:0007669"/>
    <property type="project" value="UniProtKB-KW"/>
</dbReference>
<evidence type="ECO:0000313" key="10">
    <source>
        <dbReference type="Proteomes" id="UP000618319"/>
    </source>
</evidence>
<evidence type="ECO:0000256" key="6">
    <source>
        <dbReference type="ARBA" id="ARBA00023235"/>
    </source>
</evidence>